<dbReference type="AlphaFoldDB" id="A0A139A1P8"/>
<sequence length="289" mass="32595">MNFSRGIGVSSGISQAYRPPSSEMLQKEIRLAEKKRWRNARGWIKSWSNGKRAKGNRGRSASRSDWPVAVEMLKSTPILSGWKAEVDVAMDSLTISHNTPTNQKKKGRQQKRKDKRAADIEALRSQAALEAESMPDLRQKELGNIKVAVGKLGLELVDIPADGHCLYRAIGGQLGTPQTYQDLRRQTASHLRTRREQFAPFLTNTDGDALNDGEYEKYCETLENTAVWGGDVEIQALSQILNRPIHVHQSDSPVLKVNEEYGGEPIRISYHRHYYRLGAHYNLLRSTES</sequence>
<dbReference type="CDD" id="cd22748">
    <property type="entry name" value="OTU_OTUD6-like"/>
    <property type="match status" value="1"/>
</dbReference>
<dbReference type="PANTHER" id="PTHR12419">
    <property type="entry name" value="OTU DOMAIN CONTAINING PROTEIN"/>
    <property type="match status" value="1"/>
</dbReference>
<dbReference type="InterPro" id="IPR050704">
    <property type="entry name" value="Peptidase_C85-like"/>
</dbReference>
<dbReference type="STRING" id="1344416.A0A139A1P8"/>
<feature type="region of interest" description="Disordered" evidence="1">
    <location>
        <begin position="94"/>
        <end position="117"/>
    </location>
</feature>
<dbReference type="GO" id="GO:0004843">
    <property type="term" value="F:cysteine-type deubiquitinase activity"/>
    <property type="evidence" value="ECO:0007669"/>
    <property type="project" value="TreeGrafter"/>
</dbReference>
<proteinExistence type="predicted"/>
<dbReference type="Proteomes" id="UP000070544">
    <property type="component" value="Unassembled WGS sequence"/>
</dbReference>
<keyword evidence="4" id="KW-1185">Reference proteome</keyword>
<organism evidence="3 4">
    <name type="scientific">Gonapodya prolifera (strain JEL478)</name>
    <name type="common">Monoblepharis prolifera</name>
    <dbReference type="NCBI Taxonomy" id="1344416"/>
    <lineage>
        <taxon>Eukaryota</taxon>
        <taxon>Fungi</taxon>
        <taxon>Fungi incertae sedis</taxon>
        <taxon>Chytridiomycota</taxon>
        <taxon>Chytridiomycota incertae sedis</taxon>
        <taxon>Monoblepharidomycetes</taxon>
        <taxon>Monoblepharidales</taxon>
        <taxon>Gonapodyaceae</taxon>
        <taxon>Gonapodya</taxon>
    </lineage>
</organism>
<dbReference type="InterPro" id="IPR003323">
    <property type="entry name" value="OTU_dom"/>
</dbReference>
<dbReference type="PROSITE" id="PS50802">
    <property type="entry name" value="OTU"/>
    <property type="match status" value="1"/>
</dbReference>
<evidence type="ECO:0000313" key="4">
    <source>
        <dbReference type="Proteomes" id="UP000070544"/>
    </source>
</evidence>
<gene>
    <name evidence="3" type="ORF">M427DRAFT_464232</name>
</gene>
<dbReference type="SUPFAM" id="SSF54001">
    <property type="entry name" value="Cysteine proteinases"/>
    <property type="match status" value="1"/>
</dbReference>
<name>A0A139A1P8_GONPJ</name>
<dbReference type="Pfam" id="PF02338">
    <property type="entry name" value="OTU"/>
    <property type="match status" value="1"/>
</dbReference>
<feature type="compositionally biased region" description="Basic residues" evidence="1">
    <location>
        <begin position="103"/>
        <end position="115"/>
    </location>
</feature>
<dbReference type="GO" id="GO:0016579">
    <property type="term" value="P:protein deubiquitination"/>
    <property type="evidence" value="ECO:0007669"/>
    <property type="project" value="TreeGrafter"/>
</dbReference>
<dbReference type="PANTHER" id="PTHR12419:SF10">
    <property type="entry name" value="DEUBIQUITINASE OTUD6B"/>
    <property type="match status" value="1"/>
</dbReference>
<dbReference type="EMBL" id="KQ965816">
    <property type="protein sequence ID" value="KXS10706.1"/>
    <property type="molecule type" value="Genomic_DNA"/>
</dbReference>
<dbReference type="OrthoDB" id="415023at2759"/>
<protein>
    <submittedName>
        <fullName evidence="3">OTU-domain-containing protein</fullName>
    </submittedName>
</protein>
<dbReference type="Gene3D" id="3.90.70.80">
    <property type="match status" value="1"/>
</dbReference>
<evidence type="ECO:0000256" key="1">
    <source>
        <dbReference type="SAM" id="MobiDB-lite"/>
    </source>
</evidence>
<reference evidence="3 4" key="1">
    <citation type="journal article" date="2015" name="Genome Biol. Evol.">
        <title>Phylogenomic analyses indicate that early fungi evolved digesting cell walls of algal ancestors of land plants.</title>
        <authorList>
            <person name="Chang Y."/>
            <person name="Wang S."/>
            <person name="Sekimoto S."/>
            <person name="Aerts A.L."/>
            <person name="Choi C."/>
            <person name="Clum A."/>
            <person name="LaButti K.M."/>
            <person name="Lindquist E.A."/>
            <person name="Yee Ngan C."/>
            <person name="Ohm R.A."/>
            <person name="Salamov A.A."/>
            <person name="Grigoriev I.V."/>
            <person name="Spatafora J.W."/>
            <person name="Berbee M.L."/>
        </authorList>
    </citation>
    <scope>NUCLEOTIDE SEQUENCE [LARGE SCALE GENOMIC DNA]</scope>
    <source>
        <strain evidence="3 4">JEL478</strain>
    </source>
</reference>
<dbReference type="InterPro" id="IPR038765">
    <property type="entry name" value="Papain-like_cys_pep_sf"/>
</dbReference>
<evidence type="ECO:0000313" key="3">
    <source>
        <dbReference type="EMBL" id="KXS10706.1"/>
    </source>
</evidence>
<feature type="domain" description="OTU" evidence="2">
    <location>
        <begin position="154"/>
        <end position="287"/>
    </location>
</feature>
<evidence type="ECO:0000259" key="2">
    <source>
        <dbReference type="PROSITE" id="PS50802"/>
    </source>
</evidence>
<accession>A0A139A1P8</accession>